<accession>A0A9D2BV10</accession>
<feature type="domain" description="PglD N-terminal" evidence="1">
    <location>
        <begin position="14"/>
        <end position="83"/>
    </location>
</feature>
<dbReference type="AlphaFoldDB" id="A0A9D2BV10"/>
<reference evidence="2" key="1">
    <citation type="journal article" date="2021" name="PeerJ">
        <title>Extensive microbial diversity within the chicken gut microbiome revealed by metagenomics and culture.</title>
        <authorList>
            <person name="Gilroy R."/>
            <person name="Ravi A."/>
            <person name="Getino M."/>
            <person name="Pursley I."/>
            <person name="Horton D.L."/>
            <person name="Alikhan N.F."/>
            <person name="Baker D."/>
            <person name="Gharbi K."/>
            <person name="Hall N."/>
            <person name="Watson M."/>
            <person name="Adriaenssens E.M."/>
            <person name="Foster-Nyarko E."/>
            <person name="Jarju S."/>
            <person name="Secka A."/>
            <person name="Antonio M."/>
            <person name="Oren A."/>
            <person name="Chaudhuri R.R."/>
            <person name="La Ragione R."/>
            <person name="Hildebrand F."/>
            <person name="Pallen M.J."/>
        </authorList>
    </citation>
    <scope>NUCLEOTIDE SEQUENCE</scope>
    <source>
        <strain evidence="2">ChiHecec2B26-7398</strain>
    </source>
</reference>
<dbReference type="InterPro" id="IPR041561">
    <property type="entry name" value="PglD_N"/>
</dbReference>
<dbReference type="InterPro" id="IPR011004">
    <property type="entry name" value="Trimer_LpxA-like_sf"/>
</dbReference>
<dbReference type="Gene3D" id="2.160.10.10">
    <property type="entry name" value="Hexapeptide repeat proteins"/>
    <property type="match status" value="1"/>
</dbReference>
<dbReference type="EMBL" id="DXEI01000053">
    <property type="protein sequence ID" value="HIX94449.1"/>
    <property type="molecule type" value="Genomic_DNA"/>
</dbReference>
<reference evidence="2" key="2">
    <citation type="submission" date="2021-04" db="EMBL/GenBank/DDBJ databases">
        <authorList>
            <person name="Gilroy R."/>
        </authorList>
    </citation>
    <scope>NUCLEOTIDE SEQUENCE</scope>
    <source>
        <strain evidence="2">ChiHecec2B26-7398</strain>
    </source>
</reference>
<comment type="caution">
    <text evidence="2">The sequence shown here is derived from an EMBL/GenBank/DDBJ whole genome shotgun (WGS) entry which is preliminary data.</text>
</comment>
<dbReference type="Proteomes" id="UP000886751">
    <property type="component" value="Unassembled WGS sequence"/>
</dbReference>
<protein>
    <recommendedName>
        <fullName evidence="1">PglD N-terminal domain-containing protein</fullName>
    </recommendedName>
</protein>
<evidence type="ECO:0000313" key="3">
    <source>
        <dbReference type="Proteomes" id="UP000886751"/>
    </source>
</evidence>
<dbReference type="SUPFAM" id="SSF51161">
    <property type="entry name" value="Trimeric LpxA-like enzymes"/>
    <property type="match status" value="1"/>
</dbReference>
<dbReference type="Pfam" id="PF17836">
    <property type="entry name" value="PglD_N"/>
    <property type="match status" value="1"/>
</dbReference>
<sequence>MRLPMLDRTGRRPLILGKGGFGRQLADWLRDDGWDEPLFLDDNAPGCAGKLRDYADPALLKPGRAAFVALGNNELRVELLQKLAAAGYKTPAYCSSMAAVSPSAVLEPGCIVLPQAYVGASARLGAGCIVNAGAVVDHDAVLGRGVHVAPGGIVKAGAQVAPCIKVDSGEVVRSPWEQG</sequence>
<proteinExistence type="predicted"/>
<name>A0A9D2BV10_9FIRM</name>
<dbReference type="Gene3D" id="3.40.50.20">
    <property type="match status" value="1"/>
</dbReference>
<gene>
    <name evidence="2" type="ORF">H9846_03220</name>
</gene>
<evidence type="ECO:0000313" key="2">
    <source>
        <dbReference type="EMBL" id="HIX94449.1"/>
    </source>
</evidence>
<evidence type="ECO:0000259" key="1">
    <source>
        <dbReference type="Pfam" id="PF17836"/>
    </source>
</evidence>
<organism evidence="2 3">
    <name type="scientific">Candidatus Gemmiger excrementipullorum</name>
    <dbReference type="NCBI Taxonomy" id="2838610"/>
    <lineage>
        <taxon>Bacteria</taxon>
        <taxon>Bacillati</taxon>
        <taxon>Bacillota</taxon>
        <taxon>Clostridia</taxon>
        <taxon>Eubacteriales</taxon>
        <taxon>Gemmiger</taxon>
    </lineage>
</organism>